<feature type="transmembrane region" description="Helical" evidence="7">
    <location>
        <begin position="185"/>
        <end position="208"/>
    </location>
</feature>
<dbReference type="Pfam" id="PF00892">
    <property type="entry name" value="EamA"/>
    <property type="match status" value="2"/>
</dbReference>
<dbReference type="Proteomes" id="UP000008793">
    <property type="component" value="Chromosome"/>
</dbReference>
<feature type="domain" description="EamA" evidence="8">
    <location>
        <begin position="12"/>
        <end position="141"/>
    </location>
</feature>
<feature type="transmembrane region" description="Helical" evidence="7">
    <location>
        <begin position="70"/>
        <end position="87"/>
    </location>
</feature>
<dbReference type="PANTHER" id="PTHR32322">
    <property type="entry name" value="INNER MEMBRANE TRANSPORTER"/>
    <property type="match status" value="1"/>
</dbReference>
<keyword evidence="4 7" id="KW-0812">Transmembrane</keyword>
<feature type="domain" description="EamA" evidence="8">
    <location>
        <begin position="158"/>
        <end position="292"/>
    </location>
</feature>
<feature type="transmembrane region" description="Helical" evidence="7">
    <location>
        <begin position="220"/>
        <end position="238"/>
    </location>
</feature>
<evidence type="ECO:0000313" key="10">
    <source>
        <dbReference type="Proteomes" id="UP000008793"/>
    </source>
</evidence>
<evidence type="ECO:0000256" key="7">
    <source>
        <dbReference type="SAM" id="Phobius"/>
    </source>
</evidence>
<evidence type="ECO:0000256" key="1">
    <source>
        <dbReference type="ARBA" id="ARBA00004651"/>
    </source>
</evidence>
<reference evidence="9 10" key="1">
    <citation type="journal article" date="2010" name="BMC Genomics">
        <title>Genome comparison of the epiphytic bacteria Erwinia billingiae and E. tasmaniensis with the pear pathogen E. pyrifoliae.</title>
        <authorList>
            <person name="Kube M."/>
            <person name="Migdoll A.M."/>
            <person name="Gehring I."/>
            <person name="Heitmann K."/>
            <person name="Mayer Y."/>
            <person name="Kuhl H."/>
            <person name="Knaust F."/>
            <person name="Geider K."/>
            <person name="Reinhardt R."/>
        </authorList>
    </citation>
    <scope>NUCLEOTIDE SEQUENCE [LARGE SCALE GENOMIC DNA]</scope>
    <source>
        <strain evidence="9 10">Eb661</strain>
    </source>
</reference>
<evidence type="ECO:0000313" key="9">
    <source>
        <dbReference type="EMBL" id="CAX59280.1"/>
    </source>
</evidence>
<protein>
    <submittedName>
        <fullName evidence="9">Putative transmembrane protein</fullName>
    </submittedName>
</protein>
<dbReference type="InterPro" id="IPR037185">
    <property type="entry name" value="EmrE-like"/>
</dbReference>
<evidence type="ECO:0000256" key="4">
    <source>
        <dbReference type="ARBA" id="ARBA00022692"/>
    </source>
</evidence>
<dbReference type="eggNOG" id="COG0697">
    <property type="taxonomic scope" value="Bacteria"/>
</dbReference>
<name>D8MR23_ERWBE</name>
<gene>
    <name evidence="9" type="ordered locus">EbC_17490</name>
</gene>
<proteinExistence type="inferred from homology"/>
<dbReference type="SUPFAM" id="SSF103481">
    <property type="entry name" value="Multidrug resistance efflux transporter EmrE"/>
    <property type="match status" value="2"/>
</dbReference>
<dbReference type="GeneID" id="90511775"/>
<feature type="transmembrane region" description="Helical" evidence="7">
    <location>
        <begin position="93"/>
        <end position="114"/>
    </location>
</feature>
<evidence type="ECO:0000259" key="8">
    <source>
        <dbReference type="Pfam" id="PF00892"/>
    </source>
</evidence>
<dbReference type="InterPro" id="IPR050638">
    <property type="entry name" value="AA-Vitamin_Transporters"/>
</dbReference>
<dbReference type="HOGENOM" id="CLU_033863_9_2_6"/>
<feature type="transmembrane region" description="Helical" evidence="7">
    <location>
        <begin position="12"/>
        <end position="31"/>
    </location>
</feature>
<feature type="transmembrane region" description="Helical" evidence="7">
    <location>
        <begin position="126"/>
        <end position="148"/>
    </location>
</feature>
<keyword evidence="10" id="KW-1185">Reference proteome</keyword>
<evidence type="ECO:0000256" key="6">
    <source>
        <dbReference type="ARBA" id="ARBA00023136"/>
    </source>
</evidence>
<accession>D8MR23</accession>
<dbReference type="EMBL" id="FP236843">
    <property type="protein sequence ID" value="CAX59280.1"/>
    <property type="molecule type" value="Genomic_DNA"/>
</dbReference>
<feature type="transmembrane region" description="Helical" evidence="7">
    <location>
        <begin position="37"/>
        <end position="58"/>
    </location>
</feature>
<dbReference type="GO" id="GO:0016020">
    <property type="term" value="C:membrane"/>
    <property type="evidence" value="ECO:0007669"/>
    <property type="project" value="UniProtKB-SubCell"/>
</dbReference>
<dbReference type="Gene3D" id="1.10.3730.20">
    <property type="match status" value="1"/>
</dbReference>
<keyword evidence="6 7" id="KW-0472">Membrane</keyword>
<evidence type="ECO:0000256" key="5">
    <source>
        <dbReference type="ARBA" id="ARBA00022989"/>
    </source>
</evidence>
<dbReference type="RefSeq" id="WP_013201773.1">
    <property type="nucleotide sequence ID" value="NC_014306.1"/>
</dbReference>
<feature type="transmembrane region" description="Helical" evidence="7">
    <location>
        <begin position="250"/>
        <end position="270"/>
    </location>
</feature>
<keyword evidence="3" id="KW-1003">Cell membrane</keyword>
<evidence type="ECO:0000256" key="3">
    <source>
        <dbReference type="ARBA" id="ARBA00022475"/>
    </source>
</evidence>
<dbReference type="AlphaFoldDB" id="D8MR23"/>
<dbReference type="InterPro" id="IPR000620">
    <property type="entry name" value="EamA_dom"/>
</dbReference>
<sequence>MLSSGQRLGGTAGVLIAAILWGTTGTAATYAPGLSPLAVGAVAMGIGGLLQALIAATTIIRQRRLIARHWPFLLTGALAVAVYPLAFYTSMRYAGVTVGTVISIGSAPLLSALIETRLDGLRLTKQWAIGALVGVAGMALLCMAESGGHGAGNGYAMAGIALGLLAGFTYALYSWSARRLMQCGVLPRAAMGATFGAGGLLLMPVLLLTGAPLLAAWNNAAVGIYMALVPMFIGYVCYGYGLARIPASMATTITLLEPVVAALLAVVLVGERLPTYGWAGVALIVASLAVITLPLSMLRFPAGRRRSERV</sequence>
<comment type="subcellular location">
    <subcellularLocation>
        <location evidence="1">Cell membrane</location>
        <topology evidence="1">Multi-pass membrane protein</topology>
    </subcellularLocation>
</comment>
<dbReference type="KEGG" id="ebi:EbC_17490"/>
<keyword evidence="5 7" id="KW-1133">Transmembrane helix</keyword>
<feature type="transmembrane region" description="Helical" evidence="7">
    <location>
        <begin position="276"/>
        <end position="298"/>
    </location>
</feature>
<feature type="transmembrane region" description="Helical" evidence="7">
    <location>
        <begin position="154"/>
        <end position="173"/>
    </location>
</feature>
<organism evidence="10">
    <name type="scientific">Erwinia billingiae (strain Eb661)</name>
    <dbReference type="NCBI Taxonomy" id="634500"/>
    <lineage>
        <taxon>Bacteria</taxon>
        <taxon>Pseudomonadati</taxon>
        <taxon>Pseudomonadota</taxon>
        <taxon>Gammaproteobacteria</taxon>
        <taxon>Enterobacterales</taxon>
        <taxon>Erwiniaceae</taxon>
        <taxon>Erwinia</taxon>
    </lineage>
</organism>
<evidence type="ECO:0000256" key="2">
    <source>
        <dbReference type="ARBA" id="ARBA00007362"/>
    </source>
</evidence>
<comment type="similarity">
    <text evidence="2">Belongs to the EamA transporter family.</text>
</comment>
<dbReference type="STRING" id="634500.EbC_17490"/>
<dbReference type="PANTHER" id="PTHR32322:SF2">
    <property type="entry name" value="EAMA DOMAIN-CONTAINING PROTEIN"/>
    <property type="match status" value="1"/>
</dbReference>